<dbReference type="RefSeq" id="WP_020581422.1">
    <property type="nucleotide sequence ID" value="NZ_JOJP01000001.1"/>
</dbReference>
<dbReference type="AlphaFoldDB" id="A0A081KF25"/>
<evidence type="ECO:0000256" key="1">
    <source>
        <dbReference type="HAMAP-Rule" id="MF_00676"/>
    </source>
</evidence>
<sequence length="149" mass="17232">MTLQPFWETKTLSEMTSDEWESLCDRCGRCCLHKLEDEDTDEVYYTSVACRLLDTDSCQCRDYPNRKQIVSDCTVLTLKDVKNFHWLPETCAYRLISEEKPLSSWHPLVSGSNTSVHTAGISVKGWVHSEVDVNEEDLEDFIIPHIMVR</sequence>
<keyword evidence="3" id="KW-1185">Reference proteome</keyword>
<dbReference type="PANTHER" id="PTHR37421">
    <property type="entry name" value="UPF0260 PROTEIN YCGN"/>
    <property type="match status" value="1"/>
</dbReference>
<dbReference type="EMBL" id="JOJP01000001">
    <property type="protein sequence ID" value="KEI72751.1"/>
    <property type="molecule type" value="Genomic_DNA"/>
</dbReference>
<dbReference type="InterPro" id="IPR005358">
    <property type="entry name" value="Puta_zinc/iron-chelating_dom"/>
</dbReference>
<name>A0A081KF25_9GAMM</name>
<dbReference type="InterPro" id="IPR008228">
    <property type="entry name" value="UCP006173"/>
</dbReference>
<dbReference type="Pfam" id="PF03692">
    <property type="entry name" value="CxxCxxCC"/>
    <property type="match status" value="1"/>
</dbReference>
<comment type="caution">
    <text evidence="2">The sequence shown here is derived from an EMBL/GenBank/DDBJ whole genome shotgun (WGS) entry which is preliminary data.</text>
</comment>
<dbReference type="HAMAP" id="MF_00676">
    <property type="entry name" value="UPF0260"/>
    <property type="match status" value="1"/>
</dbReference>
<dbReference type="PIRSF" id="PIRSF006173">
    <property type="entry name" value="UCP006173"/>
    <property type="match status" value="1"/>
</dbReference>
<gene>
    <name evidence="2" type="ORF">GV64_20270</name>
</gene>
<organism evidence="2 3">
    <name type="scientific">Endozoicomonas elysicola</name>
    <dbReference type="NCBI Taxonomy" id="305900"/>
    <lineage>
        <taxon>Bacteria</taxon>
        <taxon>Pseudomonadati</taxon>
        <taxon>Pseudomonadota</taxon>
        <taxon>Gammaproteobacteria</taxon>
        <taxon>Oceanospirillales</taxon>
        <taxon>Endozoicomonadaceae</taxon>
        <taxon>Endozoicomonas</taxon>
    </lineage>
</organism>
<dbReference type="eggNOG" id="COG2983">
    <property type="taxonomic scope" value="Bacteria"/>
</dbReference>
<evidence type="ECO:0000313" key="2">
    <source>
        <dbReference type="EMBL" id="KEI72751.1"/>
    </source>
</evidence>
<proteinExistence type="inferred from homology"/>
<evidence type="ECO:0000313" key="3">
    <source>
        <dbReference type="Proteomes" id="UP000027997"/>
    </source>
</evidence>
<dbReference type="Proteomes" id="UP000027997">
    <property type="component" value="Unassembled WGS sequence"/>
</dbReference>
<dbReference type="PANTHER" id="PTHR37421:SF1">
    <property type="entry name" value="UPF0260 PROTEIN YCGN"/>
    <property type="match status" value="1"/>
</dbReference>
<accession>A0A081KF25</accession>
<dbReference type="NCBIfam" id="NF003507">
    <property type="entry name" value="PRK05170.2-5"/>
    <property type="match status" value="1"/>
</dbReference>
<reference evidence="2 3" key="1">
    <citation type="submission" date="2014-06" db="EMBL/GenBank/DDBJ databases">
        <title>Whole Genome Sequences of Three Symbiotic Endozoicomonas Bacteria.</title>
        <authorList>
            <person name="Neave M.J."/>
            <person name="Apprill A."/>
            <person name="Voolstra C.R."/>
        </authorList>
    </citation>
    <scope>NUCLEOTIDE SEQUENCE [LARGE SCALE GENOMIC DNA]</scope>
    <source>
        <strain evidence="2 3">DSM 22380</strain>
    </source>
</reference>
<comment type="similarity">
    <text evidence="1">Belongs to the UPF0260 family.</text>
</comment>
<protein>
    <recommendedName>
        <fullName evidence="1">UPF0260 protein GV64_20270</fullName>
    </recommendedName>
</protein>
<dbReference type="NCBIfam" id="NF003501">
    <property type="entry name" value="PRK05170.1-5"/>
    <property type="match status" value="1"/>
</dbReference>
<dbReference type="STRING" id="305900.GV64_20270"/>